<dbReference type="AlphaFoldDB" id="A0A4Z0PL97"/>
<gene>
    <name evidence="3" type="ORF">E5J99_14435</name>
</gene>
<evidence type="ECO:0000313" key="3">
    <source>
        <dbReference type="EMBL" id="TGE14823.1"/>
    </source>
</evidence>
<dbReference type="Gene3D" id="2.40.128.720">
    <property type="match status" value="2"/>
</dbReference>
<accession>A0A4Z0PL97</accession>
<name>A0A4Z0PL97_9BACT</name>
<protein>
    <submittedName>
        <fullName evidence="3">T9SS type A sorting domain-containing protein</fullName>
    </submittedName>
</protein>
<dbReference type="InterPro" id="IPR026444">
    <property type="entry name" value="Secre_tail"/>
</dbReference>
<feature type="domain" description="Secretion system C-terminal sorting" evidence="2">
    <location>
        <begin position="375"/>
        <end position="451"/>
    </location>
</feature>
<feature type="signal peptide" evidence="1">
    <location>
        <begin position="1"/>
        <end position="25"/>
    </location>
</feature>
<keyword evidence="1" id="KW-0732">Signal</keyword>
<feature type="chain" id="PRO_5021501486" evidence="1">
    <location>
        <begin position="26"/>
        <end position="453"/>
    </location>
</feature>
<dbReference type="NCBIfam" id="TIGR04183">
    <property type="entry name" value="Por_Secre_tail"/>
    <property type="match status" value="1"/>
</dbReference>
<reference evidence="3 4" key="1">
    <citation type="submission" date="2019-04" db="EMBL/GenBank/DDBJ databases">
        <authorList>
            <person name="Feng G."/>
            <person name="Zhang J."/>
            <person name="Zhu H."/>
        </authorList>
    </citation>
    <scope>NUCLEOTIDE SEQUENCE [LARGE SCALE GENOMIC DNA]</scope>
    <source>
        <strain evidence="3 4">JCM 17223</strain>
    </source>
</reference>
<sequence>MPTSPQKIFLSVLGLLTLGSFTALAQAVPAKEANPIARYAQHTGKHTVSQALRGINTTVVRPRRAVNYYWDGSTSSWKQYVNSLQEYTYDSGARVTQELYKDSATAVNSSRYLYTYDARGEETSYTSQSWDNNAWRNESRYLSTYDARGNQTESLSQRWNGSTWTTDYGSKSAYTYNTAGVLTEEIRQELENGVYVNNSRQIYTVTNGQWSSLVSQEWDNGAWVTEDRILDIVWYDWAKLRPASFRTQEYDGNAFVDKDRYTITYAANGGSVEINQRYINSAWVNYRRYTNLQDANGNELGYTEDTWVNNAWRLEYGQKNILIYNSSNAVLRKVEQQFDEDIRQYVNSYRSNYSNFQTITLAAARNAALEARATLYPNPAADLVTLVVADVPGTEAATGEVRNALGQLVQQFTARPQAGQLSTQLDLSNLKSGVYTVRLQTSAGSLVKRVVRN</sequence>
<organism evidence="3 4">
    <name type="scientific">Hymenobacter elongatus</name>
    <dbReference type="NCBI Taxonomy" id="877208"/>
    <lineage>
        <taxon>Bacteria</taxon>
        <taxon>Pseudomonadati</taxon>
        <taxon>Bacteroidota</taxon>
        <taxon>Cytophagia</taxon>
        <taxon>Cytophagales</taxon>
        <taxon>Hymenobacteraceae</taxon>
        <taxon>Hymenobacter</taxon>
    </lineage>
</organism>
<keyword evidence="4" id="KW-1185">Reference proteome</keyword>
<dbReference type="Proteomes" id="UP000297739">
    <property type="component" value="Unassembled WGS sequence"/>
</dbReference>
<comment type="caution">
    <text evidence="3">The sequence shown here is derived from an EMBL/GenBank/DDBJ whole genome shotgun (WGS) entry which is preliminary data.</text>
</comment>
<evidence type="ECO:0000313" key="4">
    <source>
        <dbReference type="Proteomes" id="UP000297739"/>
    </source>
</evidence>
<dbReference type="Pfam" id="PF18962">
    <property type="entry name" value="Por_Secre_tail"/>
    <property type="match status" value="1"/>
</dbReference>
<proteinExistence type="predicted"/>
<evidence type="ECO:0000256" key="1">
    <source>
        <dbReference type="SAM" id="SignalP"/>
    </source>
</evidence>
<evidence type="ECO:0000259" key="2">
    <source>
        <dbReference type="Pfam" id="PF18962"/>
    </source>
</evidence>
<dbReference type="EMBL" id="SRLD01000029">
    <property type="protein sequence ID" value="TGE14823.1"/>
    <property type="molecule type" value="Genomic_DNA"/>
</dbReference>
<dbReference type="OrthoDB" id="863842at2"/>